<dbReference type="AlphaFoldDB" id="A0A0A2DQJ3"/>
<feature type="transmembrane region" description="Helical" evidence="1">
    <location>
        <begin position="209"/>
        <end position="227"/>
    </location>
</feature>
<feature type="transmembrane region" description="Helical" evidence="1">
    <location>
        <begin position="167"/>
        <end position="197"/>
    </location>
</feature>
<organism evidence="2 3">
    <name type="scientific">Corynebacterium auriscanis</name>
    <dbReference type="NCBI Taxonomy" id="99807"/>
    <lineage>
        <taxon>Bacteria</taxon>
        <taxon>Bacillati</taxon>
        <taxon>Actinomycetota</taxon>
        <taxon>Actinomycetes</taxon>
        <taxon>Mycobacteriales</taxon>
        <taxon>Corynebacteriaceae</taxon>
        <taxon>Corynebacterium</taxon>
    </lineage>
</organism>
<evidence type="ECO:0000313" key="2">
    <source>
        <dbReference type="EMBL" id="KGM19146.1"/>
    </source>
</evidence>
<sequence>MKIFEIIANLIRGGLVGMAELVPGVSGGTIALVTGIYERVLFNANRFLDAAKTLPSNRPEAMRLFGRLDWLLLIPLLLGMGAVVVTMSGVMESFVTDHPSASRALFFGMVLVSISVPLTMIAPLRQIVSHCLKPMYLPATIAALVAAVATFLLTGITSAPQSDPNLLIVYCAAAVAICALVLPGVSGSFFLLAVGLYSATLAAVSDRDLTYIAVFAAGALTGIVLFVRSLEKLLTRHRTMTLSVMAGLMLGSLRALWPWQDSDATLQSPNGDLWTHVGLMAVGALAVLVMLFVERKFGQDTPDDHVYDHAADRREGSIAR</sequence>
<keyword evidence="3" id="KW-1185">Reference proteome</keyword>
<dbReference type="PANTHER" id="PTHR37308:SF1">
    <property type="entry name" value="POLYPRENYL-PHOSPHATE TRANSPORTER"/>
    <property type="match status" value="1"/>
</dbReference>
<reference evidence="2 3" key="1">
    <citation type="submission" date="2014-10" db="EMBL/GenBank/DDBJ databases">
        <title>Whole Genome sequence of Corynebacterium auriscanis strain CIP 106629.</title>
        <authorList>
            <person name="Hassan S.S."/>
            <person name="Jamal S.B."/>
            <person name="Tiwari S."/>
            <person name="Oliveira L.D.C."/>
            <person name="Souza F."/>
            <person name="Mariano D.C."/>
            <person name="Almeida S."/>
            <person name="Dorella F."/>
            <person name="Pereira F."/>
            <person name="Carvalho A."/>
            <person name="Leal C.A."/>
            <person name="Soares S.D.C."/>
            <person name="Figueiredo H.C."/>
            <person name="Silva A."/>
            <person name="Azevedo V.A."/>
        </authorList>
    </citation>
    <scope>NUCLEOTIDE SEQUENCE [LARGE SCALE GENOMIC DNA]</scope>
    <source>
        <strain evidence="2 3">CIP 106629</strain>
    </source>
</reference>
<keyword evidence="1" id="KW-0812">Transmembrane</keyword>
<dbReference type="RefSeq" id="WP_035113356.1">
    <property type="nucleotide sequence ID" value="NZ_CP047046.1"/>
</dbReference>
<comment type="caution">
    <text evidence="2">The sequence shown here is derived from an EMBL/GenBank/DDBJ whole genome shotgun (WGS) entry which is preliminary data.</text>
</comment>
<accession>A0A0A2DQJ3</accession>
<evidence type="ECO:0000313" key="3">
    <source>
        <dbReference type="Proteomes" id="UP000030145"/>
    </source>
</evidence>
<keyword evidence="1" id="KW-0472">Membrane</keyword>
<dbReference type="Proteomes" id="UP000030145">
    <property type="component" value="Unassembled WGS sequence"/>
</dbReference>
<feature type="transmembrane region" description="Helical" evidence="1">
    <location>
        <begin position="104"/>
        <end position="124"/>
    </location>
</feature>
<dbReference type="PANTHER" id="PTHR37308">
    <property type="entry name" value="INTEGRAL MEMBRANE PROTEIN"/>
    <property type="match status" value="1"/>
</dbReference>
<dbReference type="InterPro" id="IPR007163">
    <property type="entry name" value="VCA0040-like"/>
</dbReference>
<gene>
    <name evidence="2" type="ORF">MA47_03050</name>
</gene>
<name>A0A0A2DQJ3_9CORY</name>
<feature type="transmembrane region" description="Helical" evidence="1">
    <location>
        <begin position="239"/>
        <end position="257"/>
    </location>
</feature>
<protein>
    <submittedName>
        <fullName evidence="2">Membrane protein</fullName>
    </submittedName>
</protein>
<feature type="transmembrane region" description="Helical" evidence="1">
    <location>
        <begin position="273"/>
        <end position="293"/>
    </location>
</feature>
<feature type="transmembrane region" description="Helical" evidence="1">
    <location>
        <begin position="70"/>
        <end position="92"/>
    </location>
</feature>
<feature type="transmembrane region" description="Helical" evidence="1">
    <location>
        <begin position="136"/>
        <end position="155"/>
    </location>
</feature>
<dbReference type="Pfam" id="PF04018">
    <property type="entry name" value="VCA0040-like"/>
    <property type="match status" value="1"/>
</dbReference>
<dbReference type="GeneID" id="300552630"/>
<proteinExistence type="predicted"/>
<evidence type="ECO:0000256" key="1">
    <source>
        <dbReference type="SAM" id="Phobius"/>
    </source>
</evidence>
<keyword evidence="1" id="KW-1133">Transmembrane helix</keyword>
<dbReference type="EMBL" id="JRVJ01000003">
    <property type="protein sequence ID" value="KGM19146.1"/>
    <property type="molecule type" value="Genomic_DNA"/>
</dbReference>